<keyword evidence="11" id="KW-0324">Glycolysis</keyword>
<dbReference type="RefSeq" id="WP_163297891.1">
    <property type="nucleotide sequence ID" value="NZ_JAAGRR010000015.1"/>
</dbReference>
<dbReference type="Proteomes" id="UP000469346">
    <property type="component" value="Unassembled WGS sequence"/>
</dbReference>
<dbReference type="PANTHER" id="PTHR11406:SF23">
    <property type="entry name" value="PHOSPHOGLYCERATE KINASE 1, CHLOROPLASTIC-RELATED"/>
    <property type="match status" value="1"/>
</dbReference>
<dbReference type="PIRSF" id="PIRSF000724">
    <property type="entry name" value="Pgk"/>
    <property type="match status" value="1"/>
</dbReference>
<evidence type="ECO:0000256" key="12">
    <source>
        <dbReference type="PIRSR" id="PIRSR000724-1"/>
    </source>
</evidence>
<dbReference type="EC" id="2.7.2.3" evidence="5 11"/>
<dbReference type="PANTHER" id="PTHR11406">
    <property type="entry name" value="PHOSPHOGLYCERATE KINASE"/>
    <property type="match status" value="1"/>
</dbReference>
<dbReference type="InterPro" id="IPR015824">
    <property type="entry name" value="Phosphoglycerate_kinase_N"/>
</dbReference>
<dbReference type="UniPathway" id="UPA00109">
    <property type="reaction ID" value="UER00185"/>
</dbReference>
<proteinExistence type="inferred from homology"/>
<organism evidence="15 16">
    <name type="scientific">Dissulfurirhabdus thermomarina</name>
    <dbReference type="NCBI Taxonomy" id="1765737"/>
    <lineage>
        <taxon>Bacteria</taxon>
        <taxon>Deltaproteobacteria</taxon>
        <taxon>Dissulfurirhabdaceae</taxon>
        <taxon>Dissulfurirhabdus</taxon>
    </lineage>
</organism>
<feature type="binding site" evidence="11 12">
    <location>
        <begin position="59"/>
        <end position="62"/>
    </location>
    <ligand>
        <name>substrate</name>
    </ligand>
</feature>
<comment type="subcellular location">
    <subcellularLocation>
        <location evidence="11">Cytoplasm</location>
    </subcellularLocation>
</comment>
<dbReference type="HAMAP" id="MF_00145">
    <property type="entry name" value="Phosphoglyc_kinase"/>
    <property type="match status" value="1"/>
</dbReference>
<evidence type="ECO:0000256" key="1">
    <source>
        <dbReference type="ARBA" id="ARBA00000642"/>
    </source>
</evidence>
<comment type="pathway">
    <text evidence="2 11">Carbohydrate degradation; glycolysis; pyruvate from D-glyceraldehyde 3-phosphate: step 2/5.</text>
</comment>
<comment type="catalytic activity">
    <reaction evidence="1 11 14">
        <text>(2R)-3-phosphoglycerate + ATP = (2R)-3-phospho-glyceroyl phosphate + ADP</text>
        <dbReference type="Rhea" id="RHEA:14801"/>
        <dbReference type="ChEBI" id="CHEBI:30616"/>
        <dbReference type="ChEBI" id="CHEBI:57604"/>
        <dbReference type="ChEBI" id="CHEBI:58272"/>
        <dbReference type="ChEBI" id="CHEBI:456216"/>
        <dbReference type="EC" id="2.7.2.3"/>
    </reaction>
</comment>
<dbReference type="GO" id="GO:0006096">
    <property type="term" value="P:glycolytic process"/>
    <property type="evidence" value="ECO:0007669"/>
    <property type="project" value="UniProtKB-UniRule"/>
</dbReference>
<accession>A0A6N9TKZ4</accession>
<keyword evidence="16" id="KW-1185">Reference proteome</keyword>
<dbReference type="GO" id="GO:0004618">
    <property type="term" value="F:phosphoglycerate kinase activity"/>
    <property type="evidence" value="ECO:0007669"/>
    <property type="project" value="UniProtKB-UniRule"/>
</dbReference>
<feature type="binding site" evidence="11">
    <location>
        <position position="36"/>
    </location>
    <ligand>
        <name>substrate</name>
    </ligand>
</feature>
<dbReference type="AlphaFoldDB" id="A0A6N9TKZ4"/>
<feature type="binding site" evidence="12">
    <location>
        <position position="151"/>
    </location>
    <ligand>
        <name>(2R)-3-phosphoglycerate</name>
        <dbReference type="ChEBI" id="CHEBI:58272"/>
    </ligand>
</feature>
<sequence length="398" mass="42876">MIRYMDDIQMKGRRVFIRADFNVPLDDFGNITDDNRIRAVLPTINHALDEGAKVILCSHLGRPKGQRVEKFSLKPVARRLSRLLQKEVALAPDCVGPEVERMAAGLGEGDVLLLENVRFHEGETRNDPEFAAQLAALCEVFVNDAFAVSHRAHASVVGIPPLVKDCAGGHLLRAELTYFHRAMEDPARPLVAIVGGAKVSSKLGALENLLARVDKIVIGGAMANTFLMARGYPVGRSLVEPDLVETARKILDRARSNGIRIYLPVDCVVADRMEPNAETKIVPAKEVPDGWMILDIGPATVALFREVLHNARTIVWNGPMGAFEMDAFSRGTLAMVRAVADSYALTIIGGGDTDVAVHKAGEVDNISYISTGGGAFLALLEGKELPGIKALETCGGGG</sequence>
<dbReference type="GO" id="GO:0043531">
    <property type="term" value="F:ADP binding"/>
    <property type="evidence" value="ECO:0007669"/>
    <property type="project" value="TreeGrafter"/>
</dbReference>
<feature type="binding site" evidence="11 13">
    <location>
        <begin position="350"/>
        <end position="353"/>
    </location>
    <ligand>
        <name>ATP</name>
        <dbReference type="ChEBI" id="CHEBI:30616"/>
    </ligand>
</feature>
<dbReference type="InterPro" id="IPR001576">
    <property type="entry name" value="Phosphoglycerate_kinase"/>
</dbReference>
<keyword evidence="9 11" id="KW-0418">Kinase</keyword>
<evidence type="ECO:0000256" key="5">
    <source>
        <dbReference type="ARBA" id="ARBA00013061"/>
    </source>
</evidence>
<dbReference type="SUPFAM" id="SSF53748">
    <property type="entry name" value="Phosphoglycerate kinase"/>
    <property type="match status" value="1"/>
</dbReference>
<dbReference type="FunFam" id="3.40.50.1260:FF:000003">
    <property type="entry name" value="Phosphoglycerate kinase"/>
    <property type="match status" value="1"/>
</dbReference>
<evidence type="ECO:0000256" key="10">
    <source>
        <dbReference type="ARBA" id="ARBA00022840"/>
    </source>
</evidence>
<reference evidence="15 16" key="1">
    <citation type="submission" date="2020-02" db="EMBL/GenBank/DDBJ databases">
        <title>Comparative genomics of sulfur disproportionating microorganisms.</title>
        <authorList>
            <person name="Ward L.M."/>
            <person name="Bertran E."/>
            <person name="Johnston D.T."/>
        </authorList>
    </citation>
    <scope>NUCLEOTIDE SEQUENCE [LARGE SCALE GENOMIC DNA]</scope>
    <source>
        <strain evidence="15 16">DSM 100025</strain>
    </source>
</reference>
<dbReference type="FunFam" id="3.40.50.1260:FF:000006">
    <property type="entry name" value="Phosphoglycerate kinase"/>
    <property type="match status" value="1"/>
</dbReference>
<evidence type="ECO:0000313" key="15">
    <source>
        <dbReference type="EMBL" id="NDY41738.1"/>
    </source>
</evidence>
<keyword evidence="7 11" id="KW-0808">Transferase</keyword>
<feature type="binding site" evidence="11 13">
    <location>
        <position position="202"/>
    </location>
    <ligand>
        <name>ATP</name>
        <dbReference type="ChEBI" id="CHEBI:30616"/>
    </ligand>
</feature>
<evidence type="ECO:0000256" key="9">
    <source>
        <dbReference type="ARBA" id="ARBA00022777"/>
    </source>
</evidence>
<evidence type="ECO:0000256" key="11">
    <source>
        <dbReference type="HAMAP-Rule" id="MF_00145"/>
    </source>
</evidence>
<evidence type="ECO:0000256" key="14">
    <source>
        <dbReference type="RuleBase" id="RU000532"/>
    </source>
</evidence>
<feature type="binding site" evidence="11">
    <location>
        <position position="118"/>
    </location>
    <ligand>
        <name>substrate</name>
    </ligand>
</feature>
<dbReference type="InterPro" id="IPR015911">
    <property type="entry name" value="Phosphoglycerate_kinase_CS"/>
</dbReference>
<dbReference type="GO" id="GO:0005524">
    <property type="term" value="F:ATP binding"/>
    <property type="evidence" value="ECO:0007669"/>
    <property type="project" value="UniProtKB-KW"/>
</dbReference>
<dbReference type="Gene3D" id="3.40.50.1260">
    <property type="entry name" value="Phosphoglycerate kinase, N-terminal domain"/>
    <property type="match status" value="2"/>
</dbReference>
<gene>
    <name evidence="11" type="primary">pgk</name>
    <name evidence="15" type="ORF">G3N55_02575</name>
</gene>
<evidence type="ECO:0000256" key="2">
    <source>
        <dbReference type="ARBA" id="ARBA00004838"/>
    </source>
</evidence>
<dbReference type="CDD" id="cd00318">
    <property type="entry name" value="Phosphoglycerate_kinase"/>
    <property type="match status" value="1"/>
</dbReference>
<evidence type="ECO:0000256" key="3">
    <source>
        <dbReference type="ARBA" id="ARBA00008982"/>
    </source>
</evidence>
<evidence type="ECO:0000256" key="6">
    <source>
        <dbReference type="ARBA" id="ARBA00016471"/>
    </source>
</evidence>
<evidence type="ECO:0000256" key="8">
    <source>
        <dbReference type="ARBA" id="ARBA00022741"/>
    </source>
</evidence>
<dbReference type="GO" id="GO:0006094">
    <property type="term" value="P:gluconeogenesis"/>
    <property type="evidence" value="ECO:0007669"/>
    <property type="project" value="TreeGrafter"/>
</dbReference>
<evidence type="ECO:0000256" key="7">
    <source>
        <dbReference type="ARBA" id="ARBA00022679"/>
    </source>
</evidence>
<feature type="binding site" evidence="12">
    <location>
        <position position="36"/>
    </location>
    <ligand>
        <name>(2R)-3-phosphoglycerate</name>
        <dbReference type="ChEBI" id="CHEBI:58272"/>
    </ligand>
</feature>
<feature type="binding site" evidence="12">
    <location>
        <position position="118"/>
    </location>
    <ligand>
        <name>(2R)-3-phosphoglycerate</name>
        <dbReference type="ChEBI" id="CHEBI:58272"/>
    </ligand>
</feature>
<dbReference type="InterPro" id="IPR036043">
    <property type="entry name" value="Phosphoglycerate_kinase_sf"/>
</dbReference>
<comment type="caution">
    <text evidence="11">Lacks conserved residue(s) required for the propagation of feature annotation.</text>
</comment>
<comment type="caution">
    <text evidence="15">The sequence shown here is derived from an EMBL/GenBank/DDBJ whole genome shotgun (WGS) entry which is preliminary data.</text>
</comment>
<evidence type="ECO:0000256" key="13">
    <source>
        <dbReference type="PIRSR" id="PIRSR000724-2"/>
    </source>
</evidence>
<keyword evidence="10 11" id="KW-0067">ATP-binding</keyword>
<evidence type="ECO:0000313" key="16">
    <source>
        <dbReference type="Proteomes" id="UP000469346"/>
    </source>
</evidence>
<name>A0A6N9TKZ4_DISTH</name>
<feature type="binding site" evidence="11">
    <location>
        <position position="151"/>
    </location>
    <ligand>
        <name>substrate</name>
    </ligand>
</feature>
<dbReference type="PRINTS" id="PR00477">
    <property type="entry name" value="PHGLYCKINASE"/>
</dbReference>
<keyword evidence="8 11" id="KW-0547">Nucleotide-binding</keyword>
<feature type="binding site" evidence="11 13">
    <location>
        <position position="324"/>
    </location>
    <ligand>
        <name>ATP</name>
        <dbReference type="ChEBI" id="CHEBI:30616"/>
    </ligand>
</feature>
<dbReference type="Pfam" id="PF00162">
    <property type="entry name" value="PGK"/>
    <property type="match status" value="1"/>
</dbReference>
<feature type="binding site" evidence="11 12">
    <location>
        <begin position="20"/>
        <end position="22"/>
    </location>
    <ligand>
        <name>substrate</name>
    </ligand>
</feature>
<keyword evidence="11" id="KW-0963">Cytoplasm</keyword>
<dbReference type="PROSITE" id="PS00111">
    <property type="entry name" value="PGLYCERATE_KINASE"/>
    <property type="match status" value="1"/>
</dbReference>
<comment type="similarity">
    <text evidence="3 11 14">Belongs to the phosphoglycerate kinase family.</text>
</comment>
<comment type="subunit">
    <text evidence="4 11">Monomer.</text>
</comment>
<evidence type="ECO:0000256" key="4">
    <source>
        <dbReference type="ARBA" id="ARBA00011245"/>
    </source>
</evidence>
<dbReference type="EMBL" id="JAAGRR010000015">
    <property type="protein sequence ID" value="NDY41738.1"/>
    <property type="molecule type" value="Genomic_DNA"/>
</dbReference>
<dbReference type="GO" id="GO:0005829">
    <property type="term" value="C:cytosol"/>
    <property type="evidence" value="ECO:0007669"/>
    <property type="project" value="TreeGrafter"/>
</dbReference>
<protein>
    <recommendedName>
        <fullName evidence="6 11">Phosphoglycerate kinase</fullName>
        <ecNumber evidence="5 11">2.7.2.3</ecNumber>
    </recommendedName>
</protein>